<gene>
    <name evidence="2" type="ORF">HETSPECPRED_008658</name>
</gene>
<evidence type="ECO:0008006" key="4">
    <source>
        <dbReference type="Google" id="ProtNLM"/>
    </source>
</evidence>
<dbReference type="Proteomes" id="UP000664521">
    <property type="component" value="Unassembled WGS sequence"/>
</dbReference>
<protein>
    <recommendedName>
        <fullName evidence="4">MADS-box domain-containing protein</fullName>
    </recommendedName>
</protein>
<organism evidence="2 3">
    <name type="scientific">Heterodermia speciosa</name>
    <dbReference type="NCBI Taxonomy" id="116794"/>
    <lineage>
        <taxon>Eukaryota</taxon>
        <taxon>Fungi</taxon>
        <taxon>Dikarya</taxon>
        <taxon>Ascomycota</taxon>
        <taxon>Pezizomycotina</taxon>
        <taxon>Lecanoromycetes</taxon>
        <taxon>OSLEUM clade</taxon>
        <taxon>Lecanoromycetidae</taxon>
        <taxon>Caliciales</taxon>
        <taxon>Physciaceae</taxon>
        <taxon>Heterodermia</taxon>
    </lineage>
</organism>
<dbReference type="EMBL" id="CAJPDS010000068">
    <property type="protein sequence ID" value="CAF9933482.1"/>
    <property type="molecule type" value="Genomic_DNA"/>
</dbReference>
<accession>A0A8H3G2P8</accession>
<feature type="region of interest" description="Disordered" evidence="1">
    <location>
        <begin position="190"/>
        <end position="279"/>
    </location>
</feature>
<dbReference type="AlphaFoldDB" id="A0A8H3G2P8"/>
<evidence type="ECO:0000313" key="2">
    <source>
        <dbReference type="EMBL" id="CAF9933482.1"/>
    </source>
</evidence>
<evidence type="ECO:0000313" key="3">
    <source>
        <dbReference type="Proteomes" id="UP000664521"/>
    </source>
</evidence>
<feature type="compositionally biased region" description="Basic and acidic residues" evidence="1">
    <location>
        <begin position="217"/>
        <end position="231"/>
    </location>
</feature>
<keyword evidence="3" id="KW-1185">Reference proteome</keyword>
<name>A0A8H3G2P8_9LECA</name>
<dbReference type="OrthoDB" id="3551822at2759"/>
<reference evidence="2" key="1">
    <citation type="submission" date="2021-03" db="EMBL/GenBank/DDBJ databases">
        <authorList>
            <person name="Tagirdzhanova G."/>
        </authorList>
    </citation>
    <scope>NUCLEOTIDE SEQUENCE</scope>
</reference>
<sequence length="312" mass="35706">MPRKELKRTPNVLDKIAQEKFQGRLTCLMRKAHEIGDKCESKVYVVLRRQGRYYTYKSETSEDWPPSEQEVESSTGGDLQTPKDYVGPAAKPKRGQLRESSWKNAVMRSDFIPPIEERSEGNIGIPHPQHQEPKLGKLMPLYEPARPTHMLYTSTALQLLDADLSLHEPTQIQYFDQNAWRNRESFLPAEGHKSEMDSTPSEVQFRVRTSRGASKSLVEETASRDQEHFEEAEIVYTQSHKRKLQTPEESDEDGGLNKQRKLSHQSVPQDSKSSVDSASLSPRALGLSVLQTESPDLADDRLWLTEEECRYH</sequence>
<feature type="region of interest" description="Disordered" evidence="1">
    <location>
        <begin position="58"/>
        <end position="100"/>
    </location>
</feature>
<evidence type="ECO:0000256" key="1">
    <source>
        <dbReference type="SAM" id="MobiDB-lite"/>
    </source>
</evidence>
<comment type="caution">
    <text evidence="2">The sequence shown here is derived from an EMBL/GenBank/DDBJ whole genome shotgun (WGS) entry which is preliminary data.</text>
</comment>
<proteinExistence type="predicted"/>